<dbReference type="SMART" id="SM00430">
    <property type="entry name" value="HOLI"/>
    <property type="match status" value="1"/>
</dbReference>
<dbReference type="SUPFAM" id="SSF48508">
    <property type="entry name" value="Nuclear receptor ligand-binding domain"/>
    <property type="match status" value="1"/>
</dbReference>
<dbReference type="InterPro" id="IPR035500">
    <property type="entry name" value="NHR-like_dom_sf"/>
</dbReference>
<keyword evidence="2" id="KW-0804">Transcription</keyword>
<dbReference type="Pfam" id="PF00104">
    <property type="entry name" value="Hormone_recep"/>
    <property type="match status" value="1"/>
</dbReference>
<dbReference type="Proteomes" id="UP001152320">
    <property type="component" value="Chromosome 7"/>
</dbReference>
<dbReference type="PRINTS" id="PR00398">
    <property type="entry name" value="STRDHORMONER"/>
</dbReference>
<name>A0A9Q1HAM1_HOLLE</name>
<dbReference type="EMBL" id="JAIZAY010000007">
    <property type="protein sequence ID" value="KAJ8038578.1"/>
    <property type="molecule type" value="Genomic_DNA"/>
</dbReference>
<keyword evidence="6" id="KW-1185">Reference proteome</keyword>
<gene>
    <name evidence="5" type="ORF">HOLleu_16041</name>
</gene>
<evidence type="ECO:0000313" key="5">
    <source>
        <dbReference type="EMBL" id="KAJ8038578.1"/>
    </source>
</evidence>
<protein>
    <submittedName>
        <fullName evidence="5">Nuclear receptor subfamily 2 group E member 1</fullName>
    </submittedName>
</protein>
<keyword evidence="1" id="KW-0805">Transcription regulation</keyword>
<dbReference type="InterPro" id="IPR050274">
    <property type="entry name" value="Nuclear_hormone_rcpt_NR2"/>
</dbReference>
<dbReference type="Gene3D" id="1.10.565.10">
    <property type="entry name" value="Retinoid X Receptor"/>
    <property type="match status" value="1"/>
</dbReference>
<accession>A0A9Q1HAM1</accession>
<dbReference type="InterPro" id="IPR001723">
    <property type="entry name" value="Nuclear_hrmn_rcpt"/>
</dbReference>
<feature type="domain" description="NR LBD" evidence="4">
    <location>
        <begin position="1"/>
        <end position="189"/>
    </location>
</feature>
<sequence length="189" mass="21390">MTVKWARGLPAFLSLPFRDQAILLEEGWCDLFVLGAAQWALPVENASKGCISLQKSVEVPHDQMTQIVTDMRFLQDVLHRLKSLRIDATEYACLKALSLFRPGLFFILTDVRGLRETGLTDTLQDETQLLLHEYVSSTHSGDKTRFGKLLLLLPSVRSIHARSVEEVFFRTTIGKIPIERVLGDMFKST</sequence>
<evidence type="ECO:0000256" key="1">
    <source>
        <dbReference type="ARBA" id="ARBA00023015"/>
    </source>
</evidence>
<dbReference type="InterPro" id="IPR000536">
    <property type="entry name" value="Nucl_hrmn_rcpt_lig-bd"/>
</dbReference>
<evidence type="ECO:0000313" key="6">
    <source>
        <dbReference type="Proteomes" id="UP001152320"/>
    </source>
</evidence>
<keyword evidence="3 5" id="KW-0675">Receptor</keyword>
<dbReference type="OrthoDB" id="10045640at2759"/>
<reference evidence="5" key="1">
    <citation type="submission" date="2021-10" db="EMBL/GenBank/DDBJ databases">
        <title>Tropical sea cucumber genome reveals ecological adaptation and Cuvierian tubules defense mechanism.</title>
        <authorList>
            <person name="Chen T."/>
        </authorList>
    </citation>
    <scope>NUCLEOTIDE SEQUENCE</scope>
    <source>
        <strain evidence="5">Nanhai2018</strain>
        <tissue evidence="5">Muscle</tissue>
    </source>
</reference>
<dbReference type="PANTHER" id="PTHR24083">
    <property type="entry name" value="NUCLEAR HORMONE RECEPTOR"/>
    <property type="match status" value="1"/>
</dbReference>
<dbReference type="AlphaFoldDB" id="A0A9Q1HAM1"/>
<proteinExistence type="predicted"/>
<evidence type="ECO:0000256" key="2">
    <source>
        <dbReference type="ARBA" id="ARBA00023163"/>
    </source>
</evidence>
<dbReference type="PROSITE" id="PS51843">
    <property type="entry name" value="NR_LBD"/>
    <property type="match status" value="1"/>
</dbReference>
<evidence type="ECO:0000259" key="4">
    <source>
        <dbReference type="PROSITE" id="PS51843"/>
    </source>
</evidence>
<organism evidence="5 6">
    <name type="scientific">Holothuria leucospilota</name>
    <name type="common">Black long sea cucumber</name>
    <name type="synonym">Mertensiothuria leucospilota</name>
    <dbReference type="NCBI Taxonomy" id="206669"/>
    <lineage>
        <taxon>Eukaryota</taxon>
        <taxon>Metazoa</taxon>
        <taxon>Echinodermata</taxon>
        <taxon>Eleutherozoa</taxon>
        <taxon>Echinozoa</taxon>
        <taxon>Holothuroidea</taxon>
        <taxon>Aspidochirotacea</taxon>
        <taxon>Aspidochirotida</taxon>
        <taxon>Holothuriidae</taxon>
        <taxon>Holothuria</taxon>
    </lineage>
</organism>
<evidence type="ECO:0000256" key="3">
    <source>
        <dbReference type="ARBA" id="ARBA00023170"/>
    </source>
</evidence>
<comment type="caution">
    <text evidence="5">The sequence shown here is derived from an EMBL/GenBank/DDBJ whole genome shotgun (WGS) entry which is preliminary data.</text>
</comment>